<accession>A0A3A6PT97</accession>
<dbReference type="InterPro" id="IPR041916">
    <property type="entry name" value="Anti_sigma_zinc_sf"/>
</dbReference>
<dbReference type="Gene3D" id="1.10.10.1320">
    <property type="entry name" value="Anti-sigma factor, zinc-finger domain"/>
    <property type="match status" value="1"/>
</dbReference>
<gene>
    <name evidence="7" type="ORF">D3P09_10955</name>
</gene>
<feature type="transmembrane region" description="Helical" evidence="3">
    <location>
        <begin position="84"/>
        <end position="109"/>
    </location>
</feature>
<proteinExistence type="inferred from homology"/>
<evidence type="ECO:0000259" key="6">
    <source>
        <dbReference type="Pfam" id="PF13800"/>
    </source>
</evidence>
<protein>
    <recommendedName>
        <fullName evidence="2">Anti-sigma-W factor RsiW</fullName>
    </recommendedName>
</protein>
<dbReference type="RefSeq" id="WP_120109740.1">
    <property type="nucleotide sequence ID" value="NZ_QXQB01000002.1"/>
</dbReference>
<keyword evidence="3" id="KW-1133">Transmembrane helix</keyword>
<evidence type="ECO:0000256" key="1">
    <source>
        <dbReference type="ARBA" id="ARBA00024353"/>
    </source>
</evidence>
<comment type="caution">
    <text evidence="7">The sequence shown here is derived from an EMBL/GenBank/DDBJ whole genome shotgun (WGS) entry which is preliminary data.</text>
</comment>
<reference evidence="7 8" key="1">
    <citation type="submission" date="2018-09" db="EMBL/GenBank/DDBJ databases">
        <title>Paenibacillus aracenensis nov. sp. isolated from a cave in southern Spain.</title>
        <authorList>
            <person name="Jurado V."/>
            <person name="Gutierrez-Patricio S."/>
            <person name="Gonzalez-Pimentel J.L."/>
            <person name="Miller A.Z."/>
            <person name="Laiz L."/>
            <person name="Saiz-Jimenez C."/>
        </authorList>
    </citation>
    <scope>NUCLEOTIDE SEQUENCE [LARGE SCALE GENOMIC DNA]</scope>
    <source>
        <strain evidence="7 8">JCM 19203</strain>
    </source>
</reference>
<feature type="domain" description="Putative zinc-finger" evidence="4">
    <location>
        <begin position="6"/>
        <end position="40"/>
    </location>
</feature>
<dbReference type="InterPro" id="IPR029101">
    <property type="entry name" value="Sigma_reg_N"/>
</dbReference>
<dbReference type="InterPro" id="IPR027383">
    <property type="entry name" value="Znf_put"/>
</dbReference>
<dbReference type="Pfam" id="PF13791">
    <property type="entry name" value="Sigma_reg_C"/>
    <property type="match status" value="1"/>
</dbReference>
<keyword evidence="3" id="KW-0812">Transmembrane</keyword>
<sequence length="398" mass="45321">MTNPICKEMEPLWERYLRGECTPEEERQAEAHLEQCPACQERLDGAMAAQAPLVPSTPSEESIPSTGKQQRWMRRAKWRNRVSTAFNLFSAFILLSILSGITTGLLYGLGGSSSTSERLPKVLGTAVGMTVPNLNVNSGGVSTGFYFNLSMDYKMSKQIGRQQELYGILHGDMRFNLLNVKREWFGGGYQSNLYFAYPETSGSLTDEDRQYEQERDSEVWKALEMLPEGTVSELAVSLDATYSLEEIYAMFQHYDMDIVWYAFDTGLEQASARQGNFLSGWSGELWGMSSDLMLRYANYSSGLEVWGDGPAKEQAFLRGLQELQKNERWVRKIVHANPKLQERIEYVSEHGARSYGLIVTGPTKELLKLRENEHITRPALGETDWWNWYQTSYSSVQY</sequence>
<feature type="domain" description="Sigma factor regulator C-terminal" evidence="5">
    <location>
        <begin position="223"/>
        <end position="382"/>
    </location>
</feature>
<keyword evidence="3" id="KW-0472">Membrane</keyword>
<evidence type="ECO:0000256" key="3">
    <source>
        <dbReference type="SAM" id="Phobius"/>
    </source>
</evidence>
<dbReference type="Pfam" id="PF13490">
    <property type="entry name" value="zf-HC2"/>
    <property type="match status" value="1"/>
</dbReference>
<name>A0A3A6PT97_9BACL</name>
<keyword evidence="8" id="KW-1185">Reference proteome</keyword>
<feature type="domain" description="Sigma factor regulator N-terminal" evidence="6">
    <location>
        <begin position="72"/>
        <end position="163"/>
    </location>
</feature>
<evidence type="ECO:0000256" key="2">
    <source>
        <dbReference type="ARBA" id="ARBA00024438"/>
    </source>
</evidence>
<dbReference type="Pfam" id="PF13800">
    <property type="entry name" value="Sigma_reg_N"/>
    <property type="match status" value="1"/>
</dbReference>
<evidence type="ECO:0000313" key="7">
    <source>
        <dbReference type="EMBL" id="RJX39901.1"/>
    </source>
</evidence>
<dbReference type="InterPro" id="IPR025672">
    <property type="entry name" value="Sigma_reg_C_dom"/>
</dbReference>
<dbReference type="EMBL" id="QXQB01000002">
    <property type="protein sequence ID" value="RJX39901.1"/>
    <property type="molecule type" value="Genomic_DNA"/>
</dbReference>
<evidence type="ECO:0000259" key="5">
    <source>
        <dbReference type="Pfam" id="PF13791"/>
    </source>
</evidence>
<dbReference type="OrthoDB" id="2730366at2"/>
<comment type="similarity">
    <text evidence="1">Belongs to the zinc-associated anti-sigma factor (ZAS) superfamily. Anti-sigma-W factor family.</text>
</comment>
<evidence type="ECO:0000313" key="8">
    <source>
        <dbReference type="Proteomes" id="UP000267798"/>
    </source>
</evidence>
<dbReference type="Proteomes" id="UP000267798">
    <property type="component" value="Unassembled WGS sequence"/>
</dbReference>
<evidence type="ECO:0000259" key="4">
    <source>
        <dbReference type="Pfam" id="PF13490"/>
    </source>
</evidence>
<dbReference type="AlphaFoldDB" id="A0A3A6PT97"/>
<organism evidence="7 8">
    <name type="scientific">Paenibacillus pinisoli</name>
    <dbReference type="NCBI Taxonomy" id="1276110"/>
    <lineage>
        <taxon>Bacteria</taxon>
        <taxon>Bacillati</taxon>
        <taxon>Bacillota</taxon>
        <taxon>Bacilli</taxon>
        <taxon>Bacillales</taxon>
        <taxon>Paenibacillaceae</taxon>
        <taxon>Paenibacillus</taxon>
    </lineage>
</organism>